<name>B8C2M8_THAPS</name>
<dbReference type="InParanoid" id="B8C2M8"/>
<feature type="compositionally biased region" description="Basic and acidic residues" evidence="4">
    <location>
        <begin position="434"/>
        <end position="447"/>
    </location>
</feature>
<evidence type="ECO:0000256" key="2">
    <source>
        <dbReference type="PROSITE-ProRule" id="PRU00176"/>
    </source>
</evidence>
<dbReference type="OMA" id="SEELMEW"/>
<dbReference type="STRING" id="35128.B8C2M8"/>
<dbReference type="PaxDb" id="35128-Thaps22690"/>
<keyword evidence="3" id="KW-0175">Coiled coil</keyword>
<dbReference type="CDD" id="cd12400">
    <property type="entry name" value="RRM_Nop6"/>
    <property type="match status" value="1"/>
</dbReference>
<keyword evidence="7" id="KW-1185">Reference proteome</keyword>
<reference evidence="6 7" key="2">
    <citation type="journal article" date="2008" name="Nature">
        <title>The Phaeodactylum genome reveals the evolutionary history of diatom genomes.</title>
        <authorList>
            <person name="Bowler C."/>
            <person name="Allen A.E."/>
            <person name="Badger J.H."/>
            <person name="Grimwood J."/>
            <person name="Jabbari K."/>
            <person name="Kuo A."/>
            <person name="Maheswari U."/>
            <person name="Martens C."/>
            <person name="Maumus F."/>
            <person name="Otillar R.P."/>
            <person name="Rayko E."/>
            <person name="Salamov A."/>
            <person name="Vandepoele K."/>
            <person name="Beszteri B."/>
            <person name="Gruber A."/>
            <person name="Heijde M."/>
            <person name="Katinka M."/>
            <person name="Mock T."/>
            <person name="Valentin K."/>
            <person name="Verret F."/>
            <person name="Berges J.A."/>
            <person name="Brownlee C."/>
            <person name="Cadoret J.P."/>
            <person name="Chiovitti A."/>
            <person name="Choi C.J."/>
            <person name="Coesel S."/>
            <person name="De Martino A."/>
            <person name="Detter J.C."/>
            <person name="Durkin C."/>
            <person name="Falciatore A."/>
            <person name="Fournet J."/>
            <person name="Haruta M."/>
            <person name="Huysman M.J."/>
            <person name="Jenkins B.D."/>
            <person name="Jiroutova K."/>
            <person name="Jorgensen R.E."/>
            <person name="Joubert Y."/>
            <person name="Kaplan A."/>
            <person name="Kroger N."/>
            <person name="Kroth P.G."/>
            <person name="La Roche J."/>
            <person name="Lindquist E."/>
            <person name="Lommer M."/>
            <person name="Martin-Jezequel V."/>
            <person name="Lopez P.J."/>
            <person name="Lucas S."/>
            <person name="Mangogna M."/>
            <person name="McGinnis K."/>
            <person name="Medlin L.K."/>
            <person name="Montsant A."/>
            <person name="Oudot-Le Secq M.P."/>
            <person name="Napoli C."/>
            <person name="Obornik M."/>
            <person name="Parker M.S."/>
            <person name="Petit J.L."/>
            <person name="Porcel B.M."/>
            <person name="Poulsen N."/>
            <person name="Robison M."/>
            <person name="Rychlewski L."/>
            <person name="Rynearson T.A."/>
            <person name="Schmutz J."/>
            <person name="Shapiro H."/>
            <person name="Siaut M."/>
            <person name="Stanley M."/>
            <person name="Sussman M.R."/>
            <person name="Taylor A.R."/>
            <person name="Vardi A."/>
            <person name="von Dassow P."/>
            <person name="Vyverman W."/>
            <person name="Willis A."/>
            <person name="Wyrwicz L.S."/>
            <person name="Rokhsar D.S."/>
            <person name="Weissenbach J."/>
            <person name="Armbrust E.V."/>
            <person name="Green B.R."/>
            <person name="Van de Peer Y."/>
            <person name="Grigoriev I.V."/>
        </authorList>
    </citation>
    <scope>NUCLEOTIDE SEQUENCE [LARGE SCALE GENOMIC DNA]</scope>
    <source>
        <strain evidence="6 7">CCMP1335</strain>
    </source>
</reference>
<evidence type="ECO:0000259" key="5">
    <source>
        <dbReference type="PROSITE" id="PS50102"/>
    </source>
</evidence>
<dbReference type="Proteomes" id="UP000001449">
    <property type="component" value="Chromosome 5"/>
</dbReference>
<dbReference type="HOGENOM" id="CLU_571776_0_0_1"/>
<dbReference type="SMART" id="SM00360">
    <property type="entry name" value="RRM"/>
    <property type="match status" value="1"/>
</dbReference>
<gene>
    <name evidence="6" type="ORF">THAPSDRAFT_22690</name>
</gene>
<proteinExistence type="predicted"/>
<protein>
    <recommendedName>
        <fullName evidence="5">RRM domain-containing protein</fullName>
    </recommendedName>
</protein>
<dbReference type="GO" id="GO:0008143">
    <property type="term" value="F:poly(A) binding"/>
    <property type="evidence" value="ECO:0000318"/>
    <property type="project" value="GO_Central"/>
</dbReference>
<dbReference type="SUPFAM" id="SSF54928">
    <property type="entry name" value="RNA-binding domain, RBD"/>
    <property type="match status" value="1"/>
</dbReference>
<reference evidence="6 7" key="1">
    <citation type="journal article" date="2004" name="Science">
        <title>The genome of the diatom Thalassiosira pseudonana: ecology, evolution, and metabolism.</title>
        <authorList>
            <person name="Armbrust E.V."/>
            <person name="Berges J.A."/>
            <person name="Bowler C."/>
            <person name="Green B.R."/>
            <person name="Martinez D."/>
            <person name="Putnam N.H."/>
            <person name="Zhou S."/>
            <person name="Allen A.E."/>
            <person name="Apt K.E."/>
            <person name="Bechner M."/>
            <person name="Brzezinski M.A."/>
            <person name="Chaal B.K."/>
            <person name="Chiovitti A."/>
            <person name="Davis A.K."/>
            <person name="Demarest M.S."/>
            <person name="Detter J.C."/>
            <person name="Glavina T."/>
            <person name="Goodstein D."/>
            <person name="Hadi M.Z."/>
            <person name="Hellsten U."/>
            <person name="Hildebrand M."/>
            <person name="Jenkins B.D."/>
            <person name="Jurka J."/>
            <person name="Kapitonov V.V."/>
            <person name="Kroger N."/>
            <person name="Lau W.W."/>
            <person name="Lane T.W."/>
            <person name="Larimer F.W."/>
            <person name="Lippmeier J.C."/>
            <person name="Lucas S."/>
            <person name="Medina M."/>
            <person name="Montsant A."/>
            <person name="Obornik M."/>
            <person name="Parker M.S."/>
            <person name="Palenik B."/>
            <person name="Pazour G.J."/>
            <person name="Richardson P.M."/>
            <person name="Rynearson T.A."/>
            <person name="Saito M.A."/>
            <person name="Schwartz D.C."/>
            <person name="Thamatrakoln K."/>
            <person name="Valentin K."/>
            <person name="Vardi A."/>
            <person name="Wilkerson F.P."/>
            <person name="Rokhsar D.S."/>
        </authorList>
    </citation>
    <scope>NUCLEOTIDE SEQUENCE [LARGE SCALE GENOMIC DNA]</scope>
    <source>
        <strain evidence="6 7">CCMP1335</strain>
    </source>
</reference>
<feature type="region of interest" description="Disordered" evidence="4">
    <location>
        <begin position="106"/>
        <end position="130"/>
    </location>
</feature>
<evidence type="ECO:0000256" key="3">
    <source>
        <dbReference type="SAM" id="Coils"/>
    </source>
</evidence>
<evidence type="ECO:0000256" key="4">
    <source>
        <dbReference type="SAM" id="MobiDB-lite"/>
    </source>
</evidence>
<evidence type="ECO:0000256" key="1">
    <source>
        <dbReference type="ARBA" id="ARBA00022884"/>
    </source>
</evidence>
<dbReference type="PROSITE" id="PS50102">
    <property type="entry name" value="RRM"/>
    <property type="match status" value="1"/>
</dbReference>
<feature type="region of interest" description="Disordered" evidence="4">
    <location>
        <begin position="1"/>
        <end position="39"/>
    </location>
</feature>
<dbReference type="KEGG" id="tps:THAPSDRAFT_22690"/>
<dbReference type="InterPro" id="IPR000504">
    <property type="entry name" value="RRM_dom"/>
</dbReference>
<dbReference type="PANTHER" id="PTHR23236">
    <property type="entry name" value="EUKARYOTIC TRANSLATION INITIATION FACTOR 4B/4H"/>
    <property type="match status" value="1"/>
</dbReference>
<feature type="compositionally biased region" description="Basic and acidic residues" evidence="4">
    <location>
        <begin position="112"/>
        <end position="130"/>
    </location>
</feature>
<evidence type="ECO:0000313" key="7">
    <source>
        <dbReference type="Proteomes" id="UP000001449"/>
    </source>
</evidence>
<sequence>MGKSAAQIRRNEARAAARGDTYVPPQEPPKEDGNETEAQEVIQAKVAAAHKLEQALNELEANPENLNSKDRRTVKRKAEAIAAEEAGCTADELVLWYATYKKSSKGKSKKNKASEKQLSEEDQSKLKHAKELKDKIAKLEADEAMNAKERRSAKRKAEAIATEESGCPANELLEWYDTISPPNKEDKDAKKIPYIVFIGQLSYSTTTDMIYDHFHNTLGPDVITKESVKIRLLTDSKTKKSRGMAFVELDSPEAMYECLRMHLTHLDGRRINVERTAGGGAALKKSKITSYREEQTTYISQTMDHILSEYMKKGDIDEDELDEGVIALCKRHSATVVERALNEYVDEKKVRKERKETLGEKEEEELRNPSAFLTHMIGRIAEEGLDPNESKKTTSSSGGKGRGDRGRGGGPGRGSGGRGGGPGRGSGGRGSGRGNDRKGDSEFEKQGVDMSISRGGGSGLSQMFPSMQRGRGKGRGYM</sequence>
<dbReference type="AlphaFoldDB" id="B8C2M8"/>
<dbReference type="eggNOG" id="ENOG502S4U0">
    <property type="taxonomic scope" value="Eukaryota"/>
</dbReference>
<organism evidence="6 7">
    <name type="scientific">Thalassiosira pseudonana</name>
    <name type="common">Marine diatom</name>
    <name type="synonym">Cyclotella nana</name>
    <dbReference type="NCBI Taxonomy" id="35128"/>
    <lineage>
        <taxon>Eukaryota</taxon>
        <taxon>Sar</taxon>
        <taxon>Stramenopiles</taxon>
        <taxon>Ochrophyta</taxon>
        <taxon>Bacillariophyta</taxon>
        <taxon>Coscinodiscophyceae</taxon>
        <taxon>Thalassiosirophycidae</taxon>
        <taxon>Thalassiosirales</taxon>
        <taxon>Thalassiosiraceae</taxon>
        <taxon>Thalassiosira</taxon>
    </lineage>
</organism>
<dbReference type="InterPro" id="IPR035979">
    <property type="entry name" value="RBD_domain_sf"/>
</dbReference>
<dbReference type="GeneID" id="7446464"/>
<feature type="compositionally biased region" description="Gly residues" evidence="4">
    <location>
        <begin position="408"/>
        <end position="433"/>
    </location>
</feature>
<dbReference type="RefSeq" id="XP_002290662.1">
    <property type="nucleotide sequence ID" value="XM_002290626.1"/>
</dbReference>
<dbReference type="InterPro" id="IPR012677">
    <property type="entry name" value="Nucleotide-bd_a/b_plait_sf"/>
</dbReference>
<dbReference type="Pfam" id="PF00076">
    <property type="entry name" value="RRM_1"/>
    <property type="match status" value="1"/>
</dbReference>
<dbReference type="EMBL" id="CM000642">
    <property type="protein sequence ID" value="EED92414.1"/>
    <property type="molecule type" value="Genomic_DNA"/>
</dbReference>
<keyword evidence="1 2" id="KW-0694">RNA-binding</keyword>
<feature type="compositionally biased region" description="Basic and acidic residues" evidence="4">
    <location>
        <begin position="350"/>
        <end position="367"/>
    </location>
</feature>
<accession>B8C2M8</accession>
<evidence type="ECO:0000313" key="6">
    <source>
        <dbReference type="EMBL" id="EED92414.1"/>
    </source>
</evidence>
<dbReference type="InterPro" id="IPR034228">
    <property type="entry name" value="Nop6_RRM"/>
</dbReference>
<feature type="coiled-coil region" evidence="3">
    <location>
        <begin position="42"/>
        <end position="69"/>
    </location>
</feature>
<dbReference type="PANTHER" id="PTHR23236:SF92">
    <property type="entry name" value="POLYADENYLATE-BINDING PROTEIN 1"/>
    <property type="match status" value="1"/>
</dbReference>
<feature type="region of interest" description="Disordered" evidence="4">
    <location>
        <begin position="350"/>
        <end position="478"/>
    </location>
</feature>
<feature type="domain" description="RRM" evidence="5">
    <location>
        <begin position="194"/>
        <end position="278"/>
    </location>
</feature>
<dbReference type="Gene3D" id="3.30.70.330">
    <property type="match status" value="1"/>
</dbReference>